<sequence length="66" mass="7550">MVNSTIRPGTHHVSLRLVNNGDVGFIYTISIAQETGFRWRYRGAVPSPEKFVQELWSQVLSQYIVV</sequence>
<reference evidence="1" key="1">
    <citation type="submission" date="2013-08" db="EMBL/GenBank/DDBJ databases">
        <authorList>
            <person name="Mendez C."/>
            <person name="Richter M."/>
            <person name="Ferrer M."/>
            <person name="Sanchez J."/>
        </authorList>
    </citation>
    <scope>NUCLEOTIDE SEQUENCE</scope>
</reference>
<proteinExistence type="predicted"/>
<name>T1BPB7_9ZZZZ</name>
<dbReference type="AlphaFoldDB" id="T1BPB7"/>
<comment type="caution">
    <text evidence="1">The sequence shown here is derived from an EMBL/GenBank/DDBJ whole genome shotgun (WGS) entry which is preliminary data.</text>
</comment>
<gene>
    <name evidence="1" type="ORF">B1B_04324</name>
</gene>
<evidence type="ECO:0000313" key="1">
    <source>
        <dbReference type="EMBL" id="EQD71677.1"/>
    </source>
</evidence>
<protein>
    <submittedName>
        <fullName evidence="1">Uncharacterized protein</fullName>
    </submittedName>
</protein>
<dbReference type="EMBL" id="AUZY01002704">
    <property type="protein sequence ID" value="EQD71677.1"/>
    <property type="molecule type" value="Genomic_DNA"/>
</dbReference>
<reference evidence="1" key="2">
    <citation type="journal article" date="2014" name="ISME J.">
        <title>Microbial stratification in low pH oxic and suboxic macroscopic growths along an acid mine drainage.</title>
        <authorList>
            <person name="Mendez-Garcia C."/>
            <person name="Mesa V."/>
            <person name="Sprenger R.R."/>
            <person name="Richter M."/>
            <person name="Diez M.S."/>
            <person name="Solano J."/>
            <person name="Bargiela R."/>
            <person name="Golyshina O.V."/>
            <person name="Manteca A."/>
            <person name="Ramos J.L."/>
            <person name="Gallego J.R."/>
            <person name="Llorente I."/>
            <person name="Martins Dos Santos V.A."/>
            <person name="Jensen O.N."/>
            <person name="Pelaez A.I."/>
            <person name="Sanchez J."/>
            <person name="Ferrer M."/>
        </authorList>
    </citation>
    <scope>NUCLEOTIDE SEQUENCE</scope>
</reference>
<accession>T1BPB7</accession>
<feature type="non-terminal residue" evidence="1">
    <location>
        <position position="66"/>
    </location>
</feature>
<organism evidence="1">
    <name type="scientific">mine drainage metagenome</name>
    <dbReference type="NCBI Taxonomy" id="410659"/>
    <lineage>
        <taxon>unclassified sequences</taxon>
        <taxon>metagenomes</taxon>
        <taxon>ecological metagenomes</taxon>
    </lineage>
</organism>